<accession>A0A2I0CN60</accession>
<sequence>MFPAHRLLLAMAAASSIALSPSALALGLGEANLHSALGQPLRADIPLLDSRDLTAEEIIVRLASPEAYARAGLSRPDQLLGLRVAVQRQGGQFQARLSTPQAIHEPYLGLLLEVVWPGGQQVREYSLLLDPPHYQPQLPAGTLLAQPASPHAALSKAPTQSASRPATQHAAQPGGQYRTQANDRLWDIAQAVRGAATPHQAMLAIQQLNPQAFIDGNINRLKRDQTLQLPSTEQMQAMAAGQALQLSQQQQQAWQSSQRQLDARPRQQAATAPSHSNSGDTLRLAGSPGSQQGRGEQGSENTQLSEQLAKAEEGLDLARRENAELHSRIADLQSQLDKLQRLLQLKDSQLATLQAQLAAQQAAQQPLAHTQP</sequence>
<reference evidence="5" key="1">
    <citation type="submission" date="2017-12" db="EMBL/GenBank/DDBJ databases">
        <authorList>
            <person name="Yu X.-Y."/>
        </authorList>
    </citation>
    <scope>NUCLEOTIDE SEQUENCE [LARGE SCALE GENOMIC DNA]</scope>
    <source>
        <strain evidence="5">ZYSR67-Z</strain>
    </source>
</reference>
<evidence type="ECO:0000256" key="2">
    <source>
        <dbReference type="SAM" id="SignalP"/>
    </source>
</evidence>
<evidence type="ECO:0000313" key="5">
    <source>
        <dbReference type="Proteomes" id="UP000242861"/>
    </source>
</evidence>
<proteinExistence type="predicted"/>
<dbReference type="Proteomes" id="UP000242861">
    <property type="component" value="Unassembled WGS sequence"/>
</dbReference>
<feature type="region of interest" description="Disordered" evidence="1">
    <location>
        <begin position="250"/>
        <end position="307"/>
    </location>
</feature>
<keyword evidence="2" id="KW-0732">Signal</keyword>
<name>A0A2I0CN60_9PSED</name>
<organism evidence="4 5">
    <name type="scientific">Pseudomonas fluvialis</name>
    <dbReference type="NCBI Taxonomy" id="1793966"/>
    <lineage>
        <taxon>Bacteria</taxon>
        <taxon>Pseudomonadati</taxon>
        <taxon>Pseudomonadota</taxon>
        <taxon>Gammaproteobacteria</taxon>
        <taxon>Pseudomonadales</taxon>
        <taxon>Pseudomonadaceae</taxon>
        <taxon>Pseudomonas</taxon>
    </lineage>
</organism>
<feature type="compositionally biased region" description="Polar residues" evidence="1">
    <location>
        <begin position="268"/>
        <end position="280"/>
    </location>
</feature>
<dbReference type="RefSeq" id="WP_101193904.1">
    <property type="nucleotide sequence ID" value="NZ_PIYS01000023.1"/>
</dbReference>
<dbReference type="EMBL" id="PIYS01000023">
    <property type="protein sequence ID" value="PKF70590.1"/>
    <property type="molecule type" value="Genomic_DNA"/>
</dbReference>
<feature type="region of interest" description="Disordered" evidence="1">
    <location>
        <begin position="147"/>
        <end position="176"/>
    </location>
</feature>
<feature type="domain" description="FimV N-terminal" evidence="3">
    <location>
        <begin position="26"/>
        <end position="132"/>
    </location>
</feature>
<gene>
    <name evidence="4" type="ORF">CW360_12330</name>
</gene>
<dbReference type="AlphaFoldDB" id="A0A2I0CN60"/>
<feature type="chain" id="PRO_5014115165" description="FimV N-terminal domain-containing protein" evidence="2">
    <location>
        <begin position="26"/>
        <end position="372"/>
    </location>
</feature>
<evidence type="ECO:0000259" key="3">
    <source>
        <dbReference type="Pfam" id="PF25800"/>
    </source>
</evidence>
<dbReference type="InterPro" id="IPR057840">
    <property type="entry name" value="FimV_N"/>
</dbReference>
<feature type="signal peptide" evidence="2">
    <location>
        <begin position="1"/>
        <end position="25"/>
    </location>
</feature>
<dbReference type="Pfam" id="PF25800">
    <property type="entry name" value="FimV_N"/>
    <property type="match status" value="1"/>
</dbReference>
<comment type="caution">
    <text evidence="4">The sequence shown here is derived from an EMBL/GenBank/DDBJ whole genome shotgun (WGS) entry which is preliminary data.</text>
</comment>
<dbReference type="InterPro" id="IPR020012">
    <property type="entry name" value="LysM_FimV"/>
</dbReference>
<feature type="compositionally biased region" description="Polar residues" evidence="1">
    <location>
        <begin position="157"/>
        <end position="170"/>
    </location>
</feature>
<evidence type="ECO:0000256" key="1">
    <source>
        <dbReference type="SAM" id="MobiDB-lite"/>
    </source>
</evidence>
<dbReference type="NCBIfam" id="TIGR03505">
    <property type="entry name" value="FimV_core"/>
    <property type="match status" value="1"/>
</dbReference>
<protein>
    <recommendedName>
        <fullName evidence="3">FimV N-terminal domain-containing protein</fullName>
    </recommendedName>
</protein>
<evidence type="ECO:0000313" key="4">
    <source>
        <dbReference type="EMBL" id="PKF70590.1"/>
    </source>
</evidence>
<feature type="compositionally biased region" description="Low complexity" evidence="1">
    <location>
        <begin position="250"/>
        <end position="260"/>
    </location>
</feature>